<organism evidence="3">
    <name type="scientific">marine sediment metagenome</name>
    <dbReference type="NCBI Taxonomy" id="412755"/>
    <lineage>
        <taxon>unclassified sequences</taxon>
        <taxon>metagenomes</taxon>
        <taxon>ecological metagenomes</taxon>
    </lineage>
</organism>
<gene>
    <name evidence="3" type="ORF">LCGC14_2870340</name>
</gene>
<keyword evidence="2" id="KW-1133">Transmembrane helix</keyword>
<dbReference type="EMBL" id="LAZR01055707">
    <property type="protein sequence ID" value="KKK75774.1"/>
    <property type="molecule type" value="Genomic_DNA"/>
</dbReference>
<keyword evidence="2" id="KW-0812">Transmembrane</keyword>
<sequence length="301" mass="33024">TYLTRLGYSAGDRLDMIVIGPEEMREILEARQTPGRRMSLFTPSEAAKLLDLADIDETREAYGDLLHIAWAASKRKPALEMAGYVLGQRRVQLVAARKWATGGLAVATVALGVFTAGLIFDVVQIQQKIDDAQNIQTRLELKVEDLNVKIETYPDRPKLMDSVLAHHDKLTLQTTVPVPVLAGISDSLGPSIRLTNLTWVAEDVRRAKKSRNQQRKGKKPGFVVDLAVDLSAFGDAEKAIAETNAFADRLRQRFAASEVVIVRPPLDILPTQTLIGFDSERAPEQDDAALSAGITITGKSE</sequence>
<evidence type="ECO:0000256" key="1">
    <source>
        <dbReference type="SAM" id="Coils"/>
    </source>
</evidence>
<evidence type="ECO:0000256" key="2">
    <source>
        <dbReference type="SAM" id="Phobius"/>
    </source>
</evidence>
<proteinExistence type="predicted"/>
<keyword evidence="1" id="KW-0175">Coiled coil</keyword>
<feature type="coiled-coil region" evidence="1">
    <location>
        <begin position="122"/>
        <end position="149"/>
    </location>
</feature>
<accession>A0A0F9AB94</accession>
<dbReference type="AlphaFoldDB" id="A0A0F9AB94"/>
<keyword evidence="2" id="KW-0472">Membrane</keyword>
<name>A0A0F9AB94_9ZZZZ</name>
<protein>
    <submittedName>
        <fullName evidence="3">Uncharacterized protein</fullName>
    </submittedName>
</protein>
<feature type="transmembrane region" description="Helical" evidence="2">
    <location>
        <begin position="99"/>
        <end position="120"/>
    </location>
</feature>
<reference evidence="3" key="1">
    <citation type="journal article" date="2015" name="Nature">
        <title>Complex archaea that bridge the gap between prokaryotes and eukaryotes.</title>
        <authorList>
            <person name="Spang A."/>
            <person name="Saw J.H."/>
            <person name="Jorgensen S.L."/>
            <person name="Zaremba-Niedzwiedzka K."/>
            <person name="Martijn J."/>
            <person name="Lind A.E."/>
            <person name="van Eijk R."/>
            <person name="Schleper C."/>
            <person name="Guy L."/>
            <person name="Ettema T.J."/>
        </authorList>
    </citation>
    <scope>NUCLEOTIDE SEQUENCE</scope>
</reference>
<comment type="caution">
    <text evidence="3">The sequence shown here is derived from an EMBL/GenBank/DDBJ whole genome shotgun (WGS) entry which is preliminary data.</text>
</comment>
<feature type="non-terminal residue" evidence="3">
    <location>
        <position position="1"/>
    </location>
</feature>
<evidence type="ECO:0000313" key="3">
    <source>
        <dbReference type="EMBL" id="KKK75774.1"/>
    </source>
</evidence>